<proteinExistence type="predicted"/>
<evidence type="ECO:0000313" key="4">
    <source>
        <dbReference type="Proteomes" id="UP000321361"/>
    </source>
</evidence>
<dbReference type="EMBL" id="LWMN01000017">
    <property type="protein sequence ID" value="OAQ54857.1"/>
    <property type="molecule type" value="Genomic_DNA"/>
</dbReference>
<dbReference type="AlphaFoldDB" id="A0A179ENS0"/>
<reference evidence="1 4" key="2">
    <citation type="submission" date="2019-07" db="EMBL/GenBank/DDBJ databases">
        <title>Whole genome shotgun sequence of Enterococcus thailandicus NBRC 101867.</title>
        <authorList>
            <person name="Hosoyama A."/>
            <person name="Uohara A."/>
            <person name="Ohji S."/>
            <person name="Ichikawa N."/>
        </authorList>
    </citation>
    <scope>NUCLEOTIDE SEQUENCE [LARGE SCALE GENOMIC DNA]</scope>
    <source>
        <strain evidence="1 4">NBRC 101867</strain>
    </source>
</reference>
<accession>A0A179ENS0</accession>
<dbReference type="Proteomes" id="UP000321361">
    <property type="component" value="Unassembled WGS sequence"/>
</dbReference>
<organism evidence="2 3">
    <name type="scientific">Enterococcus thailandicus</name>
    <dbReference type="NCBI Taxonomy" id="417368"/>
    <lineage>
        <taxon>Bacteria</taxon>
        <taxon>Bacillati</taxon>
        <taxon>Bacillota</taxon>
        <taxon>Bacilli</taxon>
        <taxon>Lactobacillales</taxon>
        <taxon>Enterococcaceae</taxon>
        <taxon>Enterococcus</taxon>
    </lineage>
</organism>
<sequence>MKKIVLTLAALVFVGVAGGMGLLNATFQPDDLSEQDYQISLEEAISIFEEEAHSQKVTSIGFFLPDEVKKTASSAYSYLFVDKEHEVVVNPTTGKTTTKAISQQKKQNQTQLETKKLRKAKKPQVAMKEAIAVSGNKRAKVHAWEILEKEGKLYYNIHLLAEKKIQQFLISA</sequence>
<dbReference type="RefSeq" id="WP_067485136.1">
    <property type="nucleotide sequence ID" value="NZ_BJUG01000001.1"/>
</dbReference>
<name>A0A179ENS0_ENTTH</name>
<keyword evidence="3" id="KW-1185">Reference proteome</keyword>
<evidence type="ECO:0000313" key="2">
    <source>
        <dbReference type="EMBL" id="OAQ54857.1"/>
    </source>
</evidence>
<reference evidence="2 3" key="1">
    <citation type="submission" date="2016-04" db="EMBL/GenBank/DDBJ databases">
        <title>Draft genome of an Enterococcus thailandicus strain isolated from bovine feces.</title>
        <authorList>
            <person name="Beukers A.G."/>
            <person name="Zaheer R."/>
            <person name="Goji N."/>
            <person name="Cook S.R."/>
            <person name="Amoako K."/>
            <person name="Chaves A.V."/>
            <person name="Ward M.P."/>
            <person name="Mcallister T.A."/>
        </authorList>
    </citation>
    <scope>NUCLEOTIDE SEQUENCE [LARGE SCALE GENOMIC DNA]</scope>
    <source>
        <strain evidence="2 3">F0711D 46</strain>
    </source>
</reference>
<evidence type="ECO:0000313" key="1">
    <source>
        <dbReference type="EMBL" id="GEK35943.1"/>
    </source>
</evidence>
<comment type="caution">
    <text evidence="2">The sequence shown here is derived from an EMBL/GenBank/DDBJ whole genome shotgun (WGS) entry which is preliminary data.</text>
</comment>
<evidence type="ECO:0000313" key="3">
    <source>
        <dbReference type="Proteomes" id="UP000078516"/>
    </source>
</evidence>
<dbReference type="Proteomes" id="UP000078516">
    <property type="component" value="Unassembled WGS sequence"/>
</dbReference>
<dbReference type="EMBL" id="BJUG01000001">
    <property type="protein sequence ID" value="GEK35943.1"/>
    <property type="molecule type" value="Genomic_DNA"/>
</dbReference>
<dbReference type="OrthoDB" id="2195001at2"/>
<protein>
    <submittedName>
        <fullName evidence="2">Uncharacterized protein</fullName>
    </submittedName>
</protein>
<gene>
    <name evidence="2" type="ORF">A6E74_10810</name>
    <name evidence="1" type="ORF">ETH01_02300</name>
</gene>